<dbReference type="Proteomes" id="UP000095280">
    <property type="component" value="Unplaced"/>
</dbReference>
<dbReference type="PANTHER" id="PTHR13539">
    <property type="entry name" value="CALMODULIN-LYSINE N-METHYLTRANSFERASE"/>
    <property type="match status" value="1"/>
</dbReference>
<keyword evidence="8" id="KW-0539">Nucleus</keyword>
<dbReference type="SUPFAM" id="SSF53335">
    <property type="entry name" value="S-adenosyl-L-methionine-dependent methyltransferases"/>
    <property type="match status" value="1"/>
</dbReference>
<dbReference type="GO" id="GO:0005737">
    <property type="term" value="C:cytoplasm"/>
    <property type="evidence" value="ECO:0007669"/>
    <property type="project" value="UniProtKB-SubCell"/>
</dbReference>
<evidence type="ECO:0000256" key="5">
    <source>
        <dbReference type="ARBA" id="ARBA00022490"/>
    </source>
</evidence>
<evidence type="ECO:0000256" key="4">
    <source>
        <dbReference type="ARBA" id="ARBA00020594"/>
    </source>
</evidence>
<dbReference type="GO" id="GO:0005634">
    <property type="term" value="C:nucleus"/>
    <property type="evidence" value="ECO:0007669"/>
    <property type="project" value="UniProtKB-SubCell"/>
</dbReference>
<keyword evidence="5" id="KW-0963">Cytoplasm</keyword>
<comment type="subcellular location">
    <subcellularLocation>
        <location evidence="2">Cytoplasm</location>
    </subcellularLocation>
    <subcellularLocation>
        <location evidence="1">Nucleus</location>
    </subcellularLocation>
</comment>
<keyword evidence="9" id="KW-1185">Reference proteome</keyword>
<dbReference type="Pfam" id="PF10294">
    <property type="entry name" value="Methyltransf_16"/>
    <property type="match status" value="1"/>
</dbReference>
<dbReference type="Gene3D" id="3.40.50.150">
    <property type="entry name" value="Vaccinia Virus protein VP39"/>
    <property type="match status" value="1"/>
</dbReference>
<dbReference type="GO" id="GO:0018025">
    <property type="term" value="F:calmodulin-lysine N-methyltransferase activity"/>
    <property type="evidence" value="ECO:0007669"/>
    <property type="project" value="UniProtKB-EC"/>
</dbReference>
<evidence type="ECO:0000313" key="9">
    <source>
        <dbReference type="Proteomes" id="UP000095280"/>
    </source>
</evidence>
<keyword evidence="6" id="KW-0489">Methyltransferase</keyword>
<dbReference type="AlphaFoldDB" id="A0A1I8ICA5"/>
<protein>
    <recommendedName>
        <fullName evidence="4">Calmodulin-lysine N-methyltransferase</fullName>
        <ecNumber evidence="3">2.1.1.60</ecNumber>
    </recommendedName>
</protein>
<evidence type="ECO:0000256" key="7">
    <source>
        <dbReference type="ARBA" id="ARBA00022679"/>
    </source>
</evidence>
<dbReference type="WBParaSite" id="maker-uti_cns_0011443-snap-gene-0.7-mRNA-1">
    <property type="protein sequence ID" value="maker-uti_cns_0011443-snap-gene-0.7-mRNA-1"/>
    <property type="gene ID" value="maker-uti_cns_0011443-snap-gene-0.7"/>
</dbReference>
<evidence type="ECO:0000256" key="2">
    <source>
        <dbReference type="ARBA" id="ARBA00004496"/>
    </source>
</evidence>
<accession>A0A1I8ICA5</accession>
<evidence type="ECO:0000256" key="3">
    <source>
        <dbReference type="ARBA" id="ARBA00011914"/>
    </source>
</evidence>
<evidence type="ECO:0000256" key="6">
    <source>
        <dbReference type="ARBA" id="ARBA00022603"/>
    </source>
</evidence>
<evidence type="ECO:0000256" key="8">
    <source>
        <dbReference type="ARBA" id="ARBA00023242"/>
    </source>
</evidence>
<dbReference type="EC" id="2.1.1.60" evidence="3"/>
<dbReference type="GO" id="GO:0032259">
    <property type="term" value="P:methylation"/>
    <property type="evidence" value="ECO:0007669"/>
    <property type="project" value="UniProtKB-KW"/>
</dbReference>
<dbReference type="PANTHER" id="PTHR13539:SF3">
    <property type="entry name" value="CALMODULIN-LYSINE N-METHYLTRANSFERASE"/>
    <property type="match status" value="1"/>
</dbReference>
<sequence length="356" mass="38405">MNGEAATDGVASSTVARQRWRLLSRAVASYGQGKSVSVKELNSLTTVRQFCQFGLFDITEAAGARSADEFVEQTWQHVDHPEIRLQLYLRQRVPATACLTPAALGDGNNNSKTTNSSIIGSNQSGNGNNTGNICVWPSEEVLAHYVIAQAKAGELIPKEFDGDSGIRVCELGGGLTCLAGLAAGAALRPRLSHLLLTDGDQLACENAARCLTANRQILTGGEDQTSRIEARVAQLAWEDADFDKHNYGRFHLVLCADCLFFRESHRALIRTLDKLLMLPTPAATGSNKHRGGLALICAPSRGRSVEDFARLAEAAGFDVGVSDNYDPRVSQTASAEQSASFVPDLHLPLMLRLTRR</sequence>
<organism evidence="9 10">
    <name type="scientific">Macrostomum lignano</name>
    <dbReference type="NCBI Taxonomy" id="282301"/>
    <lineage>
        <taxon>Eukaryota</taxon>
        <taxon>Metazoa</taxon>
        <taxon>Spiralia</taxon>
        <taxon>Lophotrochozoa</taxon>
        <taxon>Platyhelminthes</taxon>
        <taxon>Rhabditophora</taxon>
        <taxon>Macrostomorpha</taxon>
        <taxon>Macrostomida</taxon>
        <taxon>Macrostomidae</taxon>
        <taxon>Macrostomum</taxon>
    </lineage>
</organism>
<dbReference type="InterPro" id="IPR025800">
    <property type="entry name" value="CaM-Lys-N-MeTrfase"/>
</dbReference>
<evidence type="ECO:0000256" key="1">
    <source>
        <dbReference type="ARBA" id="ARBA00004123"/>
    </source>
</evidence>
<keyword evidence="7" id="KW-0808">Transferase</keyword>
<dbReference type="InterPro" id="IPR029063">
    <property type="entry name" value="SAM-dependent_MTases_sf"/>
</dbReference>
<reference evidence="10" key="1">
    <citation type="submission" date="2016-11" db="UniProtKB">
        <authorList>
            <consortium name="WormBaseParasite"/>
        </authorList>
    </citation>
    <scope>IDENTIFICATION</scope>
</reference>
<dbReference type="InterPro" id="IPR019410">
    <property type="entry name" value="Methyltransf_16"/>
</dbReference>
<name>A0A1I8ICA5_9PLAT</name>
<evidence type="ECO:0000313" key="10">
    <source>
        <dbReference type="WBParaSite" id="maker-uti_cns_0011443-snap-gene-0.7-mRNA-1"/>
    </source>
</evidence>
<proteinExistence type="predicted"/>